<evidence type="ECO:0000259" key="3">
    <source>
        <dbReference type="PROSITE" id="PS50113"/>
    </source>
</evidence>
<dbReference type="InterPro" id="IPR035965">
    <property type="entry name" value="PAS-like_dom_sf"/>
</dbReference>
<dbReference type="SMART" id="SM00091">
    <property type="entry name" value="PAS"/>
    <property type="match status" value="1"/>
</dbReference>
<gene>
    <name evidence="5" type="ORF">MNB_SM-5-781</name>
</gene>
<feature type="domain" description="GGDEF" evidence="4">
    <location>
        <begin position="291"/>
        <end position="418"/>
    </location>
</feature>
<dbReference type="EMBL" id="FPHH01000069">
    <property type="protein sequence ID" value="SFV62924.1"/>
    <property type="molecule type" value="Genomic_DNA"/>
</dbReference>
<dbReference type="SMART" id="SM00267">
    <property type="entry name" value="GGDEF"/>
    <property type="match status" value="1"/>
</dbReference>
<evidence type="ECO:0000313" key="5">
    <source>
        <dbReference type="EMBL" id="SFV62924.1"/>
    </source>
</evidence>
<dbReference type="InterPro" id="IPR011006">
    <property type="entry name" value="CheY-like_superfamily"/>
</dbReference>
<dbReference type="SMART" id="SM00448">
    <property type="entry name" value="REC"/>
    <property type="match status" value="1"/>
</dbReference>
<dbReference type="Gene3D" id="3.30.70.270">
    <property type="match status" value="1"/>
</dbReference>
<dbReference type="InterPro" id="IPR050469">
    <property type="entry name" value="Diguanylate_Cyclase"/>
</dbReference>
<sequence length="418" mass="48985">MNRYDITILYVEDETNVREMLTRFLQRFCRELYVAKDGQEGLELYKEHHPDIVISDIRMPRMNGLEMVKAIKTIEHTQLVLLLSAHSDSEFLYQAINLGVDGYILKPIDLEIVREKIGEFHTRIENKKAAQKLKESEEKFRTLTQISLTGIFIYQEQFIYVNPAFCDITGYTEEELLTMAPWEIVTPKYKEKIKEIAQKRIQGEFLKSTNMQLEVERKDGSVRAIKVSVATMAYKSRFMATGNMMDITEHIELEEKLKRLATKDALTGIYNRYKTTLIIEDQIKRENRYNEIFSLLMFDIDHFKKVNDTYGHDIGDYVLQELCHVVSNNIRDTDKFGRWGGEEFMLIAPHTNKKEAIELAEKIRKSIEEHPFKQVQQITISVGVTEYKREEEFATFTKRVDDALYQAKTNGRNQVVFL</sequence>
<dbReference type="Gene3D" id="3.30.450.20">
    <property type="entry name" value="PAS domain"/>
    <property type="match status" value="1"/>
</dbReference>
<organism evidence="5">
    <name type="scientific">hydrothermal vent metagenome</name>
    <dbReference type="NCBI Taxonomy" id="652676"/>
    <lineage>
        <taxon>unclassified sequences</taxon>
        <taxon>metagenomes</taxon>
        <taxon>ecological metagenomes</taxon>
    </lineage>
</organism>
<dbReference type="NCBIfam" id="TIGR00229">
    <property type="entry name" value="sensory_box"/>
    <property type="match status" value="1"/>
</dbReference>
<dbReference type="InterPro" id="IPR000014">
    <property type="entry name" value="PAS"/>
</dbReference>
<dbReference type="SUPFAM" id="SSF55073">
    <property type="entry name" value="Nucleotide cyclase"/>
    <property type="match status" value="1"/>
</dbReference>
<dbReference type="InterPro" id="IPR000700">
    <property type="entry name" value="PAS-assoc_C"/>
</dbReference>
<feature type="domain" description="Response regulatory" evidence="1">
    <location>
        <begin position="7"/>
        <end position="121"/>
    </location>
</feature>
<accession>A0A1W1CAY1</accession>
<dbReference type="InterPro" id="IPR000160">
    <property type="entry name" value="GGDEF_dom"/>
</dbReference>
<protein>
    <submittedName>
        <fullName evidence="5">Diguanylate cyclase (GGDEF domain)</fullName>
    </submittedName>
</protein>
<dbReference type="SUPFAM" id="SSF52172">
    <property type="entry name" value="CheY-like"/>
    <property type="match status" value="1"/>
</dbReference>
<dbReference type="FunFam" id="3.30.70.270:FF:000001">
    <property type="entry name" value="Diguanylate cyclase domain protein"/>
    <property type="match status" value="1"/>
</dbReference>
<dbReference type="InterPro" id="IPR043128">
    <property type="entry name" value="Rev_trsase/Diguanyl_cyclase"/>
</dbReference>
<dbReference type="PROSITE" id="PS50112">
    <property type="entry name" value="PAS"/>
    <property type="match status" value="1"/>
</dbReference>
<dbReference type="CDD" id="cd00130">
    <property type="entry name" value="PAS"/>
    <property type="match status" value="1"/>
</dbReference>
<dbReference type="Pfam" id="PF13426">
    <property type="entry name" value="PAS_9"/>
    <property type="match status" value="1"/>
</dbReference>
<reference evidence="5" key="1">
    <citation type="submission" date="2016-10" db="EMBL/GenBank/DDBJ databases">
        <authorList>
            <person name="de Groot N.N."/>
        </authorList>
    </citation>
    <scope>NUCLEOTIDE SEQUENCE</scope>
</reference>
<feature type="domain" description="PAC" evidence="3">
    <location>
        <begin position="209"/>
        <end position="259"/>
    </location>
</feature>
<dbReference type="Pfam" id="PF00072">
    <property type="entry name" value="Response_reg"/>
    <property type="match status" value="1"/>
</dbReference>
<dbReference type="GO" id="GO:0000160">
    <property type="term" value="P:phosphorelay signal transduction system"/>
    <property type="evidence" value="ECO:0007669"/>
    <property type="project" value="InterPro"/>
</dbReference>
<dbReference type="CDD" id="cd01949">
    <property type="entry name" value="GGDEF"/>
    <property type="match status" value="1"/>
</dbReference>
<dbReference type="GO" id="GO:0052621">
    <property type="term" value="F:diguanylate cyclase activity"/>
    <property type="evidence" value="ECO:0007669"/>
    <property type="project" value="TreeGrafter"/>
</dbReference>
<evidence type="ECO:0000259" key="1">
    <source>
        <dbReference type="PROSITE" id="PS50110"/>
    </source>
</evidence>
<proteinExistence type="predicted"/>
<dbReference type="Pfam" id="PF00990">
    <property type="entry name" value="GGDEF"/>
    <property type="match status" value="1"/>
</dbReference>
<dbReference type="SUPFAM" id="SSF55785">
    <property type="entry name" value="PYP-like sensor domain (PAS domain)"/>
    <property type="match status" value="1"/>
</dbReference>
<dbReference type="AlphaFoldDB" id="A0A1W1CAY1"/>
<dbReference type="PROSITE" id="PS50887">
    <property type="entry name" value="GGDEF"/>
    <property type="match status" value="1"/>
</dbReference>
<dbReference type="PANTHER" id="PTHR45138:SF9">
    <property type="entry name" value="DIGUANYLATE CYCLASE DGCM-RELATED"/>
    <property type="match status" value="1"/>
</dbReference>
<evidence type="ECO:0000259" key="4">
    <source>
        <dbReference type="PROSITE" id="PS50887"/>
    </source>
</evidence>
<dbReference type="PROSITE" id="PS50110">
    <property type="entry name" value="RESPONSE_REGULATORY"/>
    <property type="match status" value="1"/>
</dbReference>
<dbReference type="NCBIfam" id="TIGR00254">
    <property type="entry name" value="GGDEF"/>
    <property type="match status" value="1"/>
</dbReference>
<feature type="domain" description="PAS" evidence="2">
    <location>
        <begin position="158"/>
        <end position="204"/>
    </location>
</feature>
<name>A0A1W1CAY1_9ZZZZ</name>
<evidence type="ECO:0000259" key="2">
    <source>
        <dbReference type="PROSITE" id="PS50112"/>
    </source>
</evidence>
<dbReference type="CDD" id="cd17536">
    <property type="entry name" value="REC_YesN-like"/>
    <property type="match status" value="1"/>
</dbReference>
<dbReference type="InterPro" id="IPR029787">
    <property type="entry name" value="Nucleotide_cyclase"/>
</dbReference>
<dbReference type="Gene3D" id="3.40.50.2300">
    <property type="match status" value="1"/>
</dbReference>
<dbReference type="PROSITE" id="PS50113">
    <property type="entry name" value="PAC"/>
    <property type="match status" value="1"/>
</dbReference>
<dbReference type="InterPro" id="IPR001789">
    <property type="entry name" value="Sig_transdc_resp-reg_receiver"/>
</dbReference>
<dbReference type="PANTHER" id="PTHR45138">
    <property type="entry name" value="REGULATORY COMPONENTS OF SENSORY TRANSDUCTION SYSTEM"/>
    <property type="match status" value="1"/>
</dbReference>